<dbReference type="Gene3D" id="3.30.70.270">
    <property type="match status" value="1"/>
</dbReference>
<dbReference type="OrthoDB" id="5856733at2759"/>
<feature type="domain" description="CCHC-type" evidence="10">
    <location>
        <begin position="213"/>
        <end position="226"/>
    </location>
</feature>
<keyword evidence="6" id="KW-0378">Hydrolase</keyword>
<dbReference type="InterPro" id="IPR036875">
    <property type="entry name" value="Znf_CCHC_sf"/>
</dbReference>
<dbReference type="GO" id="GO:0004190">
    <property type="term" value="F:aspartic-type endopeptidase activity"/>
    <property type="evidence" value="ECO:0007669"/>
    <property type="project" value="InterPro"/>
</dbReference>
<dbReference type="FunFam" id="3.10.10.10:FF:000007">
    <property type="entry name" value="Retrovirus-related Pol polyprotein from transposon 17.6-like Protein"/>
    <property type="match status" value="1"/>
</dbReference>
<comment type="caution">
    <text evidence="11">The sequence shown here is derived from an EMBL/GenBank/DDBJ whole genome shotgun (WGS) entry which is preliminary data.</text>
</comment>
<evidence type="ECO:0000256" key="3">
    <source>
        <dbReference type="ARBA" id="ARBA00022695"/>
    </source>
</evidence>
<dbReference type="InterPro" id="IPR001878">
    <property type="entry name" value="Znf_CCHC"/>
</dbReference>
<evidence type="ECO:0000256" key="7">
    <source>
        <dbReference type="ARBA" id="ARBA00022918"/>
    </source>
</evidence>
<evidence type="ECO:0000256" key="4">
    <source>
        <dbReference type="ARBA" id="ARBA00022722"/>
    </source>
</evidence>
<keyword evidence="2" id="KW-0808">Transferase</keyword>
<keyword evidence="8" id="KW-0479">Metal-binding</keyword>
<protein>
    <submittedName>
        <fullName evidence="11">Retrovirus-related Pol polyprotein from transposon 17.6</fullName>
    </submittedName>
</protein>
<dbReference type="PANTHER" id="PTHR37984">
    <property type="entry name" value="PROTEIN CBG26694"/>
    <property type="match status" value="1"/>
</dbReference>
<dbReference type="InterPro" id="IPR050951">
    <property type="entry name" value="Retrovirus_Pol_polyprotein"/>
</dbReference>
<evidence type="ECO:0000256" key="5">
    <source>
        <dbReference type="ARBA" id="ARBA00022759"/>
    </source>
</evidence>
<dbReference type="SMART" id="SM00343">
    <property type="entry name" value="ZnF_C2HC"/>
    <property type="match status" value="1"/>
</dbReference>
<keyword evidence="7" id="KW-0695">RNA-directed DNA polymerase</keyword>
<keyword evidence="5" id="KW-0255">Endonuclease</keyword>
<dbReference type="InterPro" id="IPR043128">
    <property type="entry name" value="Rev_trsase/Diguanyl_cyclase"/>
</dbReference>
<dbReference type="PROSITE" id="PS50158">
    <property type="entry name" value="ZF_CCHC"/>
    <property type="match status" value="1"/>
</dbReference>
<keyword evidence="3" id="KW-0548">Nucleotidyltransferase</keyword>
<dbReference type="Proteomes" id="UP000054721">
    <property type="component" value="Unassembled WGS sequence"/>
</dbReference>
<evidence type="ECO:0000259" key="10">
    <source>
        <dbReference type="PROSITE" id="PS50158"/>
    </source>
</evidence>
<reference evidence="11 12" key="1">
    <citation type="submission" date="2015-05" db="EMBL/GenBank/DDBJ databases">
        <title>Evolution of Trichinella species and genotypes.</title>
        <authorList>
            <person name="Korhonen P.K."/>
            <person name="Edoardo P."/>
            <person name="Giuseppe L.R."/>
            <person name="Gasser R.B."/>
        </authorList>
    </citation>
    <scope>NUCLEOTIDE SEQUENCE [LARGE SCALE GENOMIC DNA]</scope>
    <source>
        <strain evidence="11">ISS10</strain>
    </source>
</reference>
<proteinExistence type="predicted"/>
<dbReference type="Gene3D" id="3.10.10.10">
    <property type="entry name" value="HIV Type 1 Reverse Transcriptase, subunit A, domain 1"/>
    <property type="match status" value="1"/>
</dbReference>
<dbReference type="CDD" id="cd01647">
    <property type="entry name" value="RT_LTR"/>
    <property type="match status" value="1"/>
</dbReference>
<name>A0A0V1KPW5_9BILA</name>
<evidence type="ECO:0000313" key="11">
    <source>
        <dbReference type="EMBL" id="KRZ48949.1"/>
    </source>
</evidence>
<evidence type="ECO:0000313" key="12">
    <source>
        <dbReference type="Proteomes" id="UP000054721"/>
    </source>
</evidence>
<evidence type="ECO:0000256" key="6">
    <source>
        <dbReference type="ARBA" id="ARBA00022801"/>
    </source>
</evidence>
<keyword evidence="1" id="KW-0645">Protease</keyword>
<keyword evidence="4" id="KW-0540">Nuclease</keyword>
<dbReference type="PROSITE" id="PS00141">
    <property type="entry name" value="ASP_PROTEASE"/>
    <property type="match status" value="1"/>
</dbReference>
<dbReference type="InterPro" id="IPR043502">
    <property type="entry name" value="DNA/RNA_pol_sf"/>
</dbReference>
<keyword evidence="8" id="KW-0863">Zinc-finger</keyword>
<keyword evidence="12" id="KW-1185">Reference proteome</keyword>
<keyword evidence="8" id="KW-0862">Zinc</keyword>
<dbReference type="GO" id="GO:0004519">
    <property type="term" value="F:endonuclease activity"/>
    <property type="evidence" value="ECO:0007669"/>
    <property type="project" value="UniProtKB-KW"/>
</dbReference>
<dbReference type="InterPro" id="IPR001969">
    <property type="entry name" value="Aspartic_peptidase_AS"/>
</dbReference>
<feature type="compositionally biased region" description="Basic and acidic residues" evidence="9">
    <location>
        <begin position="12"/>
        <end position="21"/>
    </location>
</feature>
<evidence type="ECO:0000256" key="2">
    <source>
        <dbReference type="ARBA" id="ARBA00022679"/>
    </source>
</evidence>
<organism evidence="11 12">
    <name type="scientific">Trichinella nativa</name>
    <dbReference type="NCBI Taxonomy" id="6335"/>
    <lineage>
        <taxon>Eukaryota</taxon>
        <taxon>Metazoa</taxon>
        <taxon>Ecdysozoa</taxon>
        <taxon>Nematoda</taxon>
        <taxon>Enoplea</taxon>
        <taxon>Dorylaimia</taxon>
        <taxon>Trichinellida</taxon>
        <taxon>Trichinellidae</taxon>
        <taxon>Trichinella</taxon>
    </lineage>
</organism>
<evidence type="ECO:0000256" key="8">
    <source>
        <dbReference type="PROSITE-ProRule" id="PRU00047"/>
    </source>
</evidence>
<dbReference type="GO" id="GO:0008270">
    <property type="term" value="F:zinc ion binding"/>
    <property type="evidence" value="ECO:0007669"/>
    <property type="project" value="UniProtKB-KW"/>
</dbReference>
<evidence type="ECO:0000256" key="1">
    <source>
        <dbReference type="ARBA" id="ARBA00022670"/>
    </source>
</evidence>
<dbReference type="STRING" id="6335.A0A0V1KPW5"/>
<dbReference type="PANTHER" id="PTHR37984:SF5">
    <property type="entry name" value="PROTEIN NYNRIN-LIKE"/>
    <property type="match status" value="1"/>
</dbReference>
<feature type="region of interest" description="Disordered" evidence="9">
    <location>
        <begin position="1"/>
        <end position="33"/>
    </location>
</feature>
<accession>A0A0V1KPW5</accession>
<dbReference type="GO" id="GO:0019899">
    <property type="term" value="F:enzyme binding"/>
    <property type="evidence" value="ECO:0007669"/>
    <property type="project" value="UniProtKB-ARBA"/>
</dbReference>
<dbReference type="GO" id="GO:0003676">
    <property type="term" value="F:nucleic acid binding"/>
    <property type="evidence" value="ECO:0007669"/>
    <property type="project" value="InterPro"/>
</dbReference>
<dbReference type="GO" id="GO:0003964">
    <property type="term" value="F:RNA-directed DNA polymerase activity"/>
    <property type="evidence" value="ECO:0007669"/>
    <property type="project" value="UniProtKB-KW"/>
</dbReference>
<dbReference type="AlphaFoldDB" id="A0A0V1KPW5"/>
<dbReference type="GO" id="GO:0006508">
    <property type="term" value="P:proteolysis"/>
    <property type="evidence" value="ECO:0007669"/>
    <property type="project" value="UniProtKB-KW"/>
</dbReference>
<dbReference type="InterPro" id="IPR000477">
    <property type="entry name" value="RT_dom"/>
</dbReference>
<gene>
    <name evidence="11" type="primary">pol</name>
    <name evidence="11" type="ORF">T02_12223</name>
</gene>
<dbReference type="SUPFAM" id="SSF56672">
    <property type="entry name" value="DNA/RNA polymerases"/>
    <property type="match status" value="1"/>
</dbReference>
<dbReference type="Pfam" id="PF00078">
    <property type="entry name" value="RVT_1"/>
    <property type="match status" value="1"/>
</dbReference>
<dbReference type="SUPFAM" id="SSF57756">
    <property type="entry name" value="Retrovirus zinc finger-like domains"/>
    <property type="match status" value="1"/>
</dbReference>
<dbReference type="EMBL" id="JYDW01000349">
    <property type="protein sequence ID" value="KRZ48949.1"/>
    <property type="molecule type" value="Genomic_DNA"/>
</dbReference>
<sequence length="529" mass="59020">MNRAPDGATIGERGRMSENPRRIMPPEAHTRSSDVERAAMVQYHMDEAMGDVLSALESIRVNNSEECFMKEFINRRQRENESVEEYTGHLKRLRLKAFPQLKDQADGILLQQFEAGIRQDMIKFTILRSAPDSFEKAVKIAAREDLMINHVTAATASASVVTTAADVKKETARMKAKQAMKVKELLAGEITARTKIKAVSPRRRRQRSDRFTCWTCGQLGHISLDCHSHTGSQHSRDDPQSRGSVGSLKCKMLVDTGAAVTVAAEDVMKGSKVGILCGLTAAPRTWSQTVRIRQSSIPFTKPIAVAAVGTKSANNGSQIFVAMEQMLPKEQEAGRKYRLTLSAILEQFSDVLATSDEDLGQTSVIRHAIHTGHAKPVSCSPRRIAYHQRAQKDGSCPFCVDYRQLNNVIQKDAHPLPRIDDMLDSLSRAQWFSTLDLASGYLQVEMETQDREKTAFTTPYDLYQFKVMPFGLCNAPATFQRLMETSLRGLVGSKCLVYLDDVRPETFCRTADEHLQDCRKYLNASGKSA</sequence>
<evidence type="ECO:0000256" key="9">
    <source>
        <dbReference type="SAM" id="MobiDB-lite"/>
    </source>
</evidence>